<proteinExistence type="predicted"/>
<organism evidence="1">
    <name type="scientific">Vibrio coralliilyticus</name>
    <dbReference type="NCBI Taxonomy" id="190893"/>
    <lineage>
        <taxon>Bacteria</taxon>
        <taxon>Pseudomonadati</taxon>
        <taxon>Pseudomonadota</taxon>
        <taxon>Gammaproteobacteria</taxon>
        <taxon>Vibrionales</taxon>
        <taxon>Vibrionaceae</taxon>
        <taxon>Vibrio</taxon>
    </lineage>
</organism>
<dbReference type="EMBL" id="VTXP01000014">
    <property type="protein sequence ID" value="NOJ25134.1"/>
    <property type="molecule type" value="Genomic_DNA"/>
</dbReference>
<reference evidence="2 3" key="2">
    <citation type="submission" date="2019-09" db="EMBL/GenBank/DDBJ databases">
        <title>Draft genome sequencing and comparative genomics of hatchery-associated Vibrios.</title>
        <authorList>
            <person name="Kehlet-Delgado H."/>
            <person name="Mueller R.S."/>
        </authorList>
    </citation>
    <scope>NUCLEOTIDE SEQUENCE [LARGE SCALE GENOMIC DNA]</scope>
    <source>
        <strain evidence="2 3">09-121-3</strain>
    </source>
</reference>
<protein>
    <submittedName>
        <fullName evidence="1">Uncharacterized protein</fullName>
    </submittedName>
</protein>
<dbReference type="Proteomes" id="UP000576645">
    <property type="component" value="Unassembled WGS sequence"/>
</dbReference>
<evidence type="ECO:0000313" key="3">
    <source>
        <dbReference type="Proteomes" id="UP000576645"/>
    </source>
</evidence>
<comment type="caution">
    <text evidence="1">The sequence shown here is derived from an EMBL/GenBank/DDBJ whole genome shotgun (WGS) entry which is preliminary data.</text>
</comment>
<dbReference type="RefSeq" id="WP_006960338.1">
    <property type="nucleotide sequence ID" value="NZ_CP063052.1"/>
</dbReference>
<gene>
    <name evidence="2" type="ORF">F0238_20640</name>
    <name evidence="1" type="ORF">TW71_05440</name>
</gene>
<dbReference type="STRING" id="190893.BA953_19540"/>
<reference evidence="1" key="1">
    <citation type="journal article" date="2015" name="BMC Genomics">
        <title>Genome mining reveals unlocked bioactive potential of marine Gram-negative bacteria.</title>
        <authorList>
            <person name="Machado H."/>
            <person name="Sonnenschein E.C."/>
            <person name="Melchiorsen J."/>
            <person name="Gram L."/>
        </authorList>
    </citation>
    <scope>NUCLEOTIDE SEQUENCE</scope>
    <source>
        <strain evidence="1">S2052</strain>
    </source>
</reference>
<name>A0A2A2MM05_9VIBR</name>
<evidence type="ECO:0000313" key="1">
    <source>
        <dbReference type="EMBL" id="KJY76781.1"/>
    </source>
</evidence>
<accession>A0A2A2MM05</accession>
<dbReference type="EMBL" id="JXXR01000003">
    <property type="protein sequence ID" value="KJY76781.1"/>
    <property type="molecule type" value="Genomic_DNA"/>
</dbReference>
<sequence>MRTFNILKKERDFFLASTGRSHCKIIIDDYSRDLPLGEVELHVEEVSNKYKYYSNEAIFKLTLPLEEQSSIDICTLSSGRKNQFLYKKCLRLGGKWETILGQWVFSASVEDKVRELESIIRSEEQYFEVTFKETVTLTNQELTLFGYPVVLSSSSASVKTMKGIRLHRGDIAVMGNRTVVVAGTKIRLFVPLEMKDNPDFREDYLCATEVEKKRKPNKKTTYSWE</sequence>
<dbReference type="AlphaFoldDB" id="A0A2A2MM05"/>
<evidence type="ECO:0000313" key="2">
    <source>
        <dbReference type="EMBL" id="NOJ25134.1"/>
    </source>
</evidence>